<feature type="domain" description="Ribbon-helix-helix protein CopG" evidence="1">
    <location>
        <begin position="2"/>
        <end position="41"/>
    </location>
</feature>
<dbReference type="Pfam" id="PF01402">
    <property type="entry name" value="RHH_1"/>
    <property type="match status" value="1"/>
</dbReference>
<dbReference type="GO" id="GO:0006355">
    <property type="term" value="P:regulation of DNA-templated transcription"/>
    <property type="evidence" value="ECO:0007669"/>
    <property type="project" value="InterPro"/>
</dbReference>
<organism evidence="2 3">
    <name type="scientific">Paraburkholderia acidiphila</name>
    <dbReference type="NCBI Taxonomy" id="2571747"/>
    <lineage>
        <taxon>Bacteria</taxon>
        <taxon>Pseudomonadati</taxon>
        <taxon>Pseudomonadota</taxon>
        <taxon>Betaproteobacteria</taxon>
        <taxon>Burkholderiales</taxon>
        <taxon>Burkholderiaceae</taxon>
        <taxon>Paraburkholderia</taxon>
    </lineage>
</organism>
<dbReference type="InterPro" id="IPR002145">
    <property type="entry name" value="CopG"/>
</dbReference>
<dbReference type="EMBL" id="CP046909">
    <property type="protein sequence ID" value="QGZ55201.1"/>
    <property type="molecule type" value="Genomic_DNA"/>
</dbReference>
<dbReference type="OrthoDB" id="5298181at2"/>
<dbReference type="CDD" id="cd22233">
    <property type="entry name" value="RHH_CopAso-like"/>
    <property type="match status" value="1"/>
</dbReference>
<proteinExistence type="predicted"/>
<dbReference type="KEGG" id="pacp:FAZ97_09910"/>
<accession>A0A7Z2G4Q3</accession>
<keyword evidence="3" id="KW-1185">Reference proteome</keyword>
<dbReference type="InterPro" id="IPR013321">
    <property type="entry name" value="Arc_rbn_hlx_hlx"/>
</dbReference>
<dbReference type="InterPro" id="IPR010985">
    <property type="entry name" value="Ribbon_hlx_hlx"/>
</dbReference>
<name>A0A7Z2G4Q3_9BURK</name>
<dbReference type="RefSeq" id="WP_158758281.1">
    <property type="nucleotide sequence ID" value="NZ_CP046909.1"/>
</dbReference>
<dbReference type="SUPFAM" id="SSF47598">
    <property type="entry name" value="Ribbon-helix-helix"/>
    <property type="match status" value="1"/>
</dbReference>
<reference evidence="2 3" key="1">
    <citation type="submission" date="2019-12" db="EMBL/GenBank/DDBJ databases">
        <title>Paraburkholderia acidiphila 7Q-K02 sp. nov and Paraburkholderia acidisoli DHF22 sp. nov., two strains isolated from forest soil.</title>
        <authorList>
            <person name="Gao Z."/>
            <person name="Qiu L."/>
        </authorList>
    </citation>
    <scope>NUCLEOTIDE SEQUENCE [LARGE SCALE GENOMIC DNA]</scope>
    <source>
        <strain evidence="2 3">7Q-K02</strain>
    </source>
</reference>
<evidence type="ECO:0000313" key="3">
    <source>
        <dbReference type="Proteomes" id="UP000434209"/>
    </source>
</evidence>
<sequence>MATSIKLDEDLKDRVHHIAGLQHRSPHAVMREAIAQYVEREEARERFRQEALASWQHFKETGRHLNGDEVRAWLDSWGTEDEKSVPECHD</sequence>
<dbReference type="AlphaFoldDB" id="A0A7Z2G4Q3"/>
<gene>
    <name evidence="2" type="ORF">FAZ97_09910</name>
</gene>
<evidence type="ECO:0000313" key="2">
    <source>
        <dbReference type="EMBL" id="QGZ55201.1"/>
    </source>
</evidence>
<dbReference type="Gene3D" id="1.10.1220.10">
    <property type="entry name" value="Met repressor-like"/>
    <property type="match status" value="1"/>
</dbReference>
<protein>
    <submittedName>
        <fullName evidence="2">Ribbon-helix-helix protein, CopG family</fullName>
    </submittedName>
</protein>
<evidence type="ECO:0000259" key="1">
    <source>
        <dbReference type="Pfam" id="PF01402"/>
    </source>
</evidence>
<dbReference type="Proteomes" id="UP000434209">
    <property type="component" value="Chromosome 1"/>
</dbReference>